<dbReference type="EMBL" id="GG738846">
    <property type="protein sequence ID" value="EFC50035.1"/>
    <property type="molecule type" value="Genomic_DNA"/>
</dbReference>
<keyword evidence="2" id="KW-1133">Transmembrane helix</keyword>
<name>D2UYV3_NAEGR</name>
<gene>
    <name evidence="3" type="ORF">NAEGRDRAFT_61714</name>
</gene>
<organism evidence="4">
    <name type="scientific">Naegleria gruberi</name>
    <name type="common">Amoeba</name>
    <dbReference type="NCBI Taxonomy" id="5762"/>
    <lineage>
        <taxon>Eukaryota</taxon>
        <taxon>Discoba</taxon>
        <taxon>Heterolobosea</taxon>
        <taxon>Tetramitia</taxon>
        <taxon>Eutetramitia</taxon>
        <taxon>Vahlkampfiidae</taxon>
        <taxon>Naegleria</taxon>
    </lineage>
</organism>
<feature type="compositionally biased region" description="Polar residues" evidence="1">
    <location>
        <begin position="16"/>
        <end position="28"/>
    </location>
</feature>
<dbReference type="GeneID" id="8863016"/>
<feature type="region of interest" description="Disordered" evidence="1">
    <location>
        <begin position="1"/>
        <end position="28"/>
    </location>
</feature>
<evidence type="ECO:0000256" key="2">
    <source>
        <dbReference type="SAM" id="Phobius"/>
    </source>
</evidence>
<evidence type="ECO:0000313" key="3">
    <source>
        <dbReference type="EMBL" id="EFC50035.1"/>
    </source>
</evidence>
<dbReference type="AlphaFoldDB" id="D2UYV3"/>
<evidence type="ECO:0000313" key="4">
    <source>
        <dbReference type="Proteomes" id="UP000006671"/>
    </source>
</evidence>
<feature type="transmembrane region" description="Helical" evidence="2">
    <location>
        <begin position="249"/>
        <end position="275"/>
    </location>
</feature>
<evidence type="ECO:0000256" key="1">
    <source>
        <dbReference type="SAM" id="MobiDB-lite"/>
    </source>
</evidence>
<keyword evidence="2" id="KW-0812">Transmembrane</keyword>
<sequence>MTNNTTTATNNSNNNGAPINSSQPPPTNGNSIIVNSIILSERKNPPIITATIGATGSSGNIVNNSSTKIVELGVEESSPSMSNPSIPQQVAHAVVNSIVNSNTVTSNRRIHSFKNTTIQRIIDLESNLIALSDRTIFGNRSDIILEEEITYNYLKDYYYNNDQPISIDGQDELPINKKIEPYSPSFSYSFKEDQRARMLFFFSLLISCCLCLIPPFMMFSSVPCCVMYWCTDLVKFKSRRAKIYATLLYYLSVTFSLVCFIIFIIIIPLSLVSALK</sequence>
<feature type="compositionally biased region" description="Low complexity" evidence="1">
    <location>
        <begin position="1"/>
        <end position="15"/>
    </location>
</feature>
<dbReference type="OrthoDB" id="10418599at2759"/>
<dbReference type="KEGG" id="ngr:NAEGRDRAFT_61714"/>
<dbReference type="InParanoid" id="D2UYV3"/>
<protein>
    <submittedName>
        <fullName evidence="3">Predicted protein</fullName>
    </submittedName>
</protein>
<proteinExistence type="predicted"/>
<keyword evidence="4" id="KW-1185">Reference proteome</keyword>
<dbReference type="VEuPathDB" id="AmoebaDB:NAEGRDRAFT_61714"/>
<dbReference type="Proteomes" id="UP000006671">
    <property type="component" value="Unassembled WGS sequence"/>
</dbReference>
<reference evidence="3 4" key="1">
    <citation type="journal article" date="2010" name="Cell">
        <title>The genome of Naegleria gruberi illuminates early eukaryotic versatility.</title>
        <authorList>
            <person name="Fritz-Laylin L.K."/>
            <person name="Prochnik S.E."/>
            <person name="Ginger M.L."/>
            <person name="Dacks J.B."/>
            <person name="Carpenter M.L."/>
            <person name="Field M.C."/>
            <person name="Kuo A."/>
            <person name="Paredez A."/>
            <person name="Chapman J."/>
            <person name="Pham J."/>
            <person name="Shu S."/>
            <person name="Neupane R."/>
            <person name="Cipriano M."/>
            <person name="Mancuso J."/>
            <person name="Tu H."/>
            <person name="Salamov A."/>
            <person name="Lindquist E."/>
            <person name="Shapiro H."/>
            <person name="Lucas S."/>
            <person name="Grigoriev I.V."/>
            <person name="Cande W.Z."/>
            <person name="Fulton C."/>
            <person name="Rokhsar D.S."/>
            <person name="Dawson S.C."/>
        </authorList>
    </citation>
    <scope>NUCLEOTIDE SEQUENCE [LARGE SCALE GENOMIC DNA]</scope>
    <source>
        <strain evidence="3 4">NEG-M</strain>
    </source>
</reference>
<keyword evidence="2" id="KW-0472">Membrane</keyword>
<dbReference type="RefSeq" id="XP_002682779.1">
    <property type="nucleotide sequence ID" value="XM_002682733.1"/>
</dbReference>
<feature type="transmembrane region" description="Helical" evidence="2">
    <location>
        <begin position="199"/>
        <end position="229"/>
    </location>
</feature>
<accession>D2UYV3</accession>